<protein>
    <recommendedName>
        <fullName evidence="4">DUF5067 domain-containing protein</fullName>
    </recommendedName>
</protein>
<feature type="chain" id="PRO_5039407504" description="DUF5067 domain-containing protein" evidence="1">
    <location>
        <begin position="21"/>
        <end position="203"/>
    </location>
</feature>
<evidence type="ECO:0008006" key="4">
    <source>
        <dbReference type="Google" id="ProtNLM"/>
    </source>
</evidence>
<dbReference type="Proteomes" id="UP000093482">
    <property type="component" value="Unassembled WGS sequence"/>
</dbReference>
<feature type="signal peptide" evidence="1">
    <location>
        <begin position="1"/>
        <end position="20"/>
    </location>
</feature>
<proteinExistence type="predicted"/>
<accession>A0A1C0YTD4</accession>
<dbReference type="EMBL" id="MATO01000037">
    <property type="protein sequence ID" value="OCS90411.1"/>
    <property type="molecule type" value="Genomic_DNA"/>
</dbReference>
<sequence>MRKRWLSVAALAAVMLSACSEEEVEQEEIEILPADEYIAEFKQSEGYETYIGENTVHFIQPVDFTKDEIPELVTGYNTEIEGQAYTYVSVFSRAETEEEVRWNLSTEMYSDEPNYTYNNYGTFAQEEYASLWVGGYTQGVGDNAKQVLQVYDLMGGKLAPLESIEGVATEPVSFDQKKQTLTYKGGVTYEVTYVDGELIVKQK</sequence>
<keyword evidence="1" id="KW-0732">Signal</keyword>
<comment type="caution">
    <text evidence="2">The sequence shown here is derived from an EMBL/GenBank/DDBJ whole genome shotgun (WGS) entry which is preliminary data.</text>
</comment>
<dbReference type="OrthoDB" id="9829796at2"/>
<name>A0A1C0YTD4_9BACL</name>
<evidence type="ECO:0000256" key="1">
    <source>
        <dbReference type="SAM" id="SignalP"/>
    </source>
</evidence>
<gene>
    <name evidence="2" type="ORF">A6K76_11135</name>
</gene>
<organism evidence="2 3">
    <name type="scientific">Caryophanon latum</name>
    <dbReference type="NCBI Taxonomy" id="33977"/>
    <lineage>
        <taxon>Bacteria</taxon>
        <taxon>Bacillati</taxon>
        <taxon>Bacillota</taxon>
        <taxon>Bacilli</taxon>
        <taxon>Bacillales</taxon>
        <taxon>Caryophanaceae</taxon>
        <taxon>Caryophanon</taxon>
    </lineage>
</organism>
<dbReference type="RefSeq" id="WP_066464621.1">
    <property type="nucleotide sequence ID" value="NZ_MATO01000037.1"/>
</dbReference>
<dbReference type="AlphaFoldDB" id="A0A1C0YTD4"/>
<dbReference type="PROSITE" id="PS51257">
    <property type="entry name" value="PROKAR_LIPOPROTEIN"/>
    <property type="match status" value="1"/>
</dbReference>
<reference evidence="2 3" key="1">
    <citation type="submission" date="2016-07" db="EMBL/GenBank/DDBJ databases">
        <title>Caryophanon latum genome sequencing.</title>
        <authorList>
            <person name="Verma A."/>
            <person name="Pal Y."/>
            <person name="Krishnamurthi S."/>
        </authorList>
    </citation>
    <scope>NUCLEOTIDE SEQUENCE [LARGE SCALE GENOMIC DNA]</scope>
    <source>
        <strain evidence="2 3">DSM 14151</strain>
    </source>
</reference>
<evidence type="ECO:0000313" key="2">
    <source>
        <dbReference type="EMBL" id="OCS90411.1"/>
    </source>
</evidence>
<keyword evidence="3" id="KW-1185">Reference proteome</keyword>
<evidence type="ECO:0000313" key="3">
    <source>
        <dbReference type="Proteomes" id="UP000093482"/>
    </source>
</evidence>